<accession>K1SA13</accession>
<sequence>ETLSMEKLETLHGVVFDGLTKFTDYTFFGKFIENGMITGESWSVTKCGYNPTFQNMKDKQYTQQD</sequence>
<dbReference type="AlphaFoldDB" id="K1SA13"/>
<dbReference type="EMBL" id="AJWY01012215">
    <property type="protein sequence ID" value="EKC50555.1"/>
    <property type="molecule type" value="Genomic_DNA"/>
</dbReference>
<evidence type="ECO:0000313" key="1">
    <source>
        <dbReference type="EMBL" id="EKC50555.1"/>
    </source>
</evidence>
<reference evidence="1" key="1">
    <citation type="journal article" date="2013" name="Environ. Microbiol.">
        <title>Microbiota from the distal guts of lean and obese adolescents exhibit partial functional redundancy besides clear differences in community structure.</title>
        <authorList>
            <person name="Ferrer M."/>
            <person name="Ruiz A."/>
            <person name="Lanza F."/>
            <person name="Haange S.B."/>
            <person name="Oberbach A."/>
            <person name="Till H."/>
            <person name="Bargiela R."/>
            <person name="Campoy C."/>
            <person name="Segura M.T."/>
            <person name="Richter M."/>
            <person name="von Bergen M."/>
            <person name="Seifert J."/>
            <person name="Suarez A."/>
        </authorList>
    </citation>
    <scope>NUCLEOTIDE SEQUENCE</scope>
</reference>
<comment type="caution">
    <text evidence="1">The sequence shown here is derived from an EMBL/GenBank/DDBJ whole genome shotgun (WGS) entry which is preliminary data.</text>
</comment>
<protein>
    <submittedName>
        <fullName evidence="1">Uncharacterized protein</fullName>
    </submittedName>
</protein>
<gene>
    <name evidence="1" type="ORF">LEA_17824</name>
</gene>
<feature type="non-terminal residue" evidence="1">
    <location>
        <position position="1"/>
    </location>
</feature>
<name>K1SA13_9ZZZZ</name>
<organism evidence="1">
    <name type="scientific">human gut metagenome</name>
    <dbReference type="NCBI Taxonomy" id="408170"/>
    <lineage>
        <taxon>unclassified sequences</taxon>
        <taxon>metagenomes</taxon>
        <taxon>organismal metagenomes</taxon>
    </lineage>
</organism>
<proteinExistence type="predicted"/>